<feature type="transmembrane region" description="Helical" evidence="1">
    <location>
        <begin position="154"/>
        <end position="171"/>
    </location>
</feature>
<evidence type="ECO:0000256" key="1">
    <source>
        <dbReference type="SAM" id="Phobius"/>
    </source>
</evidence>
<accession>A0A286UED5</accession>
<feature type="transmembrane region" description="Helical" evidence="1">
    <location>
        <begin position="115"/>
        <end position="134"/>
    </location>
</feature>
<reference evidence="3 4" key="1">
    <citation type="journal article" date="2017" name="Mol. Ecol.">
        <title>Comparative and population genomic landscape of Phellinus noxius: A hypervariable fungus causing root rot in trees.</title>
        <authorList>
            <person name="Chung C.L."/>
            <person name="Lee T.J."/>
            <person name="Akiba M."/>
            <person name="Lee H.H."/>
            <person name="Kuo T.H."/>
            <person name="Liu D."/>
            <person name="Ke H.M."/>
            <person name="Yokoi T."/>
            <person name="Roa M.B."/>
            <person name="Lu M.J."/>
            <person name="Chang Y.Y."/>
            <person name="Ann P.J."/>
            <person name="Tsai J.N."/>
            <person name="Chen C.Y."/>
            <person name="Tzean S.S."/>
            <person name="Ota Y."/>
            <person name="Hattori T."/>
            <person name="Sahashi N."/>
            <person name="Liou R.F."/>
            <person name="Kikuchi T."/>
            <person name="Tsai I.J."/>
        </authorList>
    </citation>
    <scope>NUCLEOTIDE SEQUENCE [LARGE SCALE GENOMIC DNA]</scope>
    <source>
        <strain evidence="3 4">FFPRI411160</strain>
    </source>
</reference>
<feature type="transmembrane region" description="Helical" evidence="1">
    <location>
        <begin position="192"/>
        <end position="209"/>
    </location>
</feature>
<keyword evidence="1" id="KW-1133">Transmembrane helix</keyword>
<feature type="transmembrane region" description="Helical" evidence="1">
    <location>
        <begin position="307"/>
        <end position="330"/>
    </location>
</feature>
<dbReference type="OrthoDB" id="3037019at2759"/>
<evidence type="ECO:0000313" key="3">
    <source>
        <dbReference type="EMBL" id="PAV17982.1"/>
    </source>
</evidence>
<feature type="transmembrane region" description="Helical" evidence="1">
    <location>
        <begin position="28"/>
        <end position="47"/>
    </location>
</feature>
<feature type="transmembrane region" description="Helical" evidence="1">
    <location>
        <begin position="282"/>
        <end position="301"/>
    </location>
</feature>
<dbReference type="Proteomes" id="UP000217199">
    <property type="component" value="Unassembled WGS sequence"/>
</dbReference>
<dbReference type="Pfam" id="PF20151">
    <property type="entry name" value="DUF6533"/>
    <property type="match status" value="1"/>
</dbReference>
<dbReference type="AlphaFoldDB" id="A0A286UED5"/>
<evidence type="ECO:0000313" key="4">
    <source>
        <dbReference type="Proteomes" id="UP000217199"/>
    </source>
</evidence>
<evidence type="ECO:0000259" key="2">
    <source>
        <dbReference type="Pfam" id="PF20151"/>
    </source>
</evidence>
<dbReference type="InterPro" id="IPR045340">
    <property type="entry name" value="DUF6533"/>
</dbReference>
<dbReference type="EMBL" id="NBII01000006">
    <property type="protein sequence ID" value="PAV17982.1"/>
    <property type="molecule type" value="Genomic_DNA"/>
</dbReference>
<sequence>MTEINRHVRHQRTVLDLYASKTDACLHFLYLSAISIDLAAMLFSLLFKPGHNHVPQDDVIPFVQGMTITQLVQFSVATLLIYDIVITVDMEVSIHVHPRSKLHRNLYDKKRPFQFIKVVYFLNRYLGLFGSLAYLKWGAFNPTESQCKGSDYRWSLNLTNCVIIISIDYILMKRVLALYLQGRQIERVLKSLLVLASLIKIILFAYIQSKIPVLVGVLAEGTTVCGESGPQPPLYLYIFDWGFPLLFEGVLMVLAFFKASLYWKRSTSFGAFLVKVLIRDQFIYLLLATFCSVLSIIENNIPISNKFISAVFLVIGNPSILCVLGSRMLFNLKESRSFSNESQSDYESYQRRQEMQTQPRKVNGNGMNGLTSCSFHDARGDIELRDLPREDCMMALREMQGSDNLRCTVYSPELRFGSPTFVESP</sequence>
<protein>
    <recommendedName>
        <fullName evidence="2">DUF6533 domain-containing protein</fullName>
    </recommendedName>
</protein>
<keyword evidence="1" id="KW-0472">Membrane</keyword>
<feature type="domain" description="DUF6533" evidence="2">
    <location>
        <begin position="72"/>
        <end position="129"/>
    </location>
</feature>
<gene>
    <name evidence="3" type="ORF">PNOK_0646800</name>
</gene>
<feature type="transmembrane region" description="Helical" evidence="1">
    <location>
        <begin position="241"/>
        <end position="261"/>
    </location>
</feature>
<dbReference type="InParanoid" id="A0A286UED5"/>
<feature type="transmembrane region" description="Helical" evidence="1">
    <location>
        <begin position="71"/>
        <end position="94"/>
    </location>
</feature>
<comment type="caution">
    <text evidence="3">The sequence shown here is derived from an EMBL/GenBank/DDBJ whole genome shotgun (WGS) entry which is preliminary data.</text>
</comment>
<name>A0A286UED5_9AGAM</name>
<organism evidence="3 4">
    <name type="scientific">Pyrrhoderma noxium</name>
    <dbReference type="NCBI Taxonomy" id="2282107"/>
    <lineage>
        <taxon>Eukaryota</taxon>
        <taxon>Fungi</taxon>
        <taxon>Dikarya</taxon>
        <taxon>Basidiomycota</taxon>
        <taxon>Agaricomycotina</taxon>
        <taxon>Agaricomycetes</taxon>
        <taxon>Hymenochaetales</taxon>
        <taxon>Hymenochaetaceae</taxon>
        <taxon>Pyrrhoderma</taxon>
    </lineage>
</organism>
<proteinExistence type="predicted"/>
<keyword evidence="4" id="KW-1185">Reference proteome</keyword>
<keyword evidence="1" id="KW-0812">Transmembrane</keyword>